<gene>
    <name evidence="2" type="ORF">TW77_23690</name>
</gene>
<sequence>ETDGLVNAAEDNDVLIAGSGAEAGNSVTVTITDNNSSVSRTVTADNSGNWTLSGSELDVSGLNNGTLTVSATQADTAGNTSTAATQTITLDNAAPSAVTITTPIETDGIVNAAEDNDVLIAGSGAESGNSVTVTITDNNSSVSRTVTADNSGNWTLSGSELDVSGLNNGTLTVSATQADTAGNTSTAATQTITLDNAAPSAVTITTPIETDGLVNAAEDNDVLIAGSGAESGNSVTVTITDNNS</sequence>
<feature type="non-terminal residue" evidence="2">
    <location>
        <position position="1"/>
    </location>
</feature>
<keyword evidence="3" id="KW-1185">Reference proteome</keyword>
<dbReference type="EMBL" id="JXYA01000106">
    <property type="protein sequence ID" value="KJZ04014.1"/>
    <property type="molecule type" value="Genomic_DNA"/>
</dbReference>
<evidence type="ECO:0000259" key="1">
    <source>
        <dbReference type="Pfam" id="PF19077"/>
    </source>
</evidence>
<evidence type="ECO:0000313" key="2">
    <source>
        <dbReference type="EMBL" id="KJZ04014.1"/>
    </source>
</evidence>
<dbReference type="InterPro" id="IPR013783">
    <property type="entry name" value="Ig-like_fold"/>
</dbReference>
<evidence type="ECO:0000313" key="3">
    <source>
        <dbReference type="Proteomes" id="UP000033452"/>
    </source>
</evidence>
<dbReference type="NCBIfam" id="NF033510">
    <property type="entry name" value="Ca_tandemer"/>
    <property type="match status" value="2"/>
</dbReference>
<feature type="domain" description="Bacterial Ig-like" evidence="1">
    <location>
        <begin position="19"/>
        <end position="92"/>
    </location>
</feature>
<organism evidence="2 3">
    <name type="scientific">Pseudoalteromonas rubra</name>
    <dbReference type="NCBI Taxonomy" id="43658"/>
    <lineage>
        <taxon>Bacteria</taxon>
        <taxon>Pseudomonadati</taxon>
        <taxon>Pseudomonadota</taxon>
        <taxon>Gammaproteobacteria</taxon>
        <taxon>Alteromonadales</taxon>
        <taxon>Pseudoalteromonadaceae</taxon>
        <taxon>Pseudoalteromonas</taxon>
    </lineage>
</organism>
<proteinExistence type="predicted"/>
<dbReference type="PATRIC" id="fig|43658.5.peg.5044"/>
<accession>A0A0F4Q9N0</accession>
<dbReference type="RefSeq" id="WP_046007441.1">
    <property type="nucleotide sequence ID" value="NZ_JXYA01000106.1"/>
</dbReference>
<feature type="domain" description="Bacterial Ig-like" evidence="1">
    <location>
        <begin position="122"/>
        <end position="196"/>
    </location>
</feature>
<dbReference type="AlphaFoldDB" id="A0A0F4Q9N0"/>
<protein>
    <recommendedName>
        <fullName evidence="1">Bacterial Ig-like domain-containing protein</fullName>
    </recommendedName>
</protein>
<dbReference type="Gene3D" id="2.60.40.10">
    <property type="entry name" value="Immunoglobulins"/>
    <property type="match status" value="2"/>
</dbReference>
<dbReference type="InterPro" id="IPR044016">
    <property type="entry name" value="Big_13"/>
</dbReference>
<comment type="caution">
    <text evidence="2">The sequence shown here is derived from an EMBL/GenBank/DDBJ whole genome shotgun (WGS) entry which is preliminary data.</text>
</comment>
<name>A0A0F4Q9N0_9GAMM</name>
<dbReference type="Pfam" id="PF19077">
    <property type="entry name" value="Big_13"/>
    <property type="match status" value="2"/>
</dbReference>
<dbReference type="OrthoDB" id="5242130at2"/>
<dbReference type="Proteomes" id="UP000033452">
    <property type="component" value="Unassembled WGS sequence"/>
</dbReference>
<feature type="non-terminal residue" evidence="2">
    <location>
        <position position="244"/>
    </location>
</feature>
<reference evidence="2 3" key="1">
    <citation type="journal article" date="2015" name="BMC Genomics">
        <title>Genome mining reveals unlocked bioactive potential of marine Gram-negative bacteria.</title>
        <authorList>
            <person name="Machado H."/>
            <person name="Sonnenschein E.C."/>
            <person name="Melchiorsen J."/>
            <person name="Gram L."/>
        </authorList>
    </citation>
    <scope>NUCLEOTIDE SEQUENCE [LARGE SCALE GENOMIC DNA]</scope>
    <source>
        <strain evidence="2 3">S2471</strain>
    </source>
</reference>